<evidence type="ECO:0000313" key="2">
    <source>
        <dbReference type="EMBL" id="MBO7743242.1"/>
    </source>
</evidence>
<dbReference type="EMBL" id="JAGGDJ010000002">
    <property type="protein sequence ID" value="MBO7743242.1"/>
    <property type="molecule type" value="Genomic_DNA"/>
</dbReference>
<protein>
    <submittedName>
        <fullName evidence="2">Uncharacterized protein</fullName>
    </submittedName>
</protein>
<name>A0ABS3W4K6_9BACL</name>
<evidence type="ECO:0000313" key="3">
    <source>
        <dbReference type="Proteomes" id="UP000670947"/>
    </source>
</evidence>
<reference evidence="2 3" key="1">
    <citation type="submission" date="2021-03" db="EMBL/GenBank/DDBJ databases">
        <title>Paenibacillus artemisicola MWE-103 whole genome sequence.</title>
        <authorList>
            <person name="Ham Y.J."/>
        </authorList>
    </citation>
    <scope>NUCLEOTIDE SEQUENCE [LARGE SCALE GENOMIC DNA]</scope>
    <source>
        <strain evidence="2 3">MWE-103</strain>
    </source>
</reference>
<keyword evidence="3" id="KW-1185">Reference proteome</keyword>
<evidence type="ECO:0000256" key="1">
    <source>
        <dbReference type="SAM" id="MobiDB-lite"/>
    </source>
</evidence>
<gene>
    <name evidence="2" type="ORF">I8J29_03485</name>
</gene>
<dbReference type="Proteomes" id="UP000670947">
    <property type="component" value="Unassembled WGS sequence"/>
</dbReference>
<organism evidence="2 3">
    <name type="scientific">Paenibacillus artemisiicola</name>
    <dbReference type="NCBI Taxonomy" id="1172618"/>
    <lineage>
        <taxon>Bacteria</taxon>
        <taxon>Bacillati</taxon>
        <taxon>Bacillota</taxon>
        <taxon>Bacilli</taxon>
        <taxon>Bacillales</taxon>
        <taxon>Paenibacillaceae</taxon>
        <taxon>Paenibacillus</taxon>
    </lineage>
</organism>
<proteinExistence type="predicted"/>
<sequence>MERHDWKTADAEAAETGRDVIGLYARTDGGAAAFGAQGDGDPAAALQVVLASLDVRWTAGTKTAAAAIRRDNALVVTARASNAVRLASAGTADLFGVTAATGAAGRLFDLMQAAGGGVTDALRARLRELRAPAVLAFGGLAAVLAQPDAPVVFEWATPAGGRRAVEADARLLREVSAYIDATETTSVFVPVRGSLTGLNAAGRTFRLEGDDGRSYAGKLSAELRRRYIRPEAALPVLPAAAEAVIERRTVYKASIDEETTVDVLTELDTDPGLDRDEMLQALRELHARLEAALEQDGGYEQPSPVTADDYAELAELAARLDASNPLKGARRELHPGDVADMRSLLAEGRPIGRLAAAEGGAHAADEDGEDGYDAGPAARAARQKAVAERQKLTAAAYADIVKLAGRLANMIGDLEREPS</sequence>
<accession>A0ABS3W4K6</accession>
<dbReference type="RefSeq" id="WP_208846289.1">
    <property type="nucleotide sequence ID" value="NZ_JAGGDJ010000002.1"/>
</dbReference>
<feature type="region of interest" description="Disordered" evidence="1">
    <location>
        <begin position="357"/>
        <end position="376"/>
    </location>
</feature>
<comment type="caution">
    <text evidence="2">The sequence shown here is derived from an EMBL/GenBank/DDBJ whole genome shotgun (WGS) entry which is preliminary data.</text>
</comment>